<proteinExistence type="predicted"/>
<dbReference type="EMBL" id="FR845719">
    <property type="protein sequence ID" value="CCA60194.1"/>
    <property type="molecule type" value="Genomic_DNA"/>
</dbReference>
<dbReference type="HOGENOM" id="CLU_3358911_0_0_11"/>
<dbReference type="AlphaFoldDB" id="F2RJ68"/>
<organism evidence="1 2">
    <name type="scientific">Streptomyces venezuelae (strain ATCC 10712 / CBS 650.69 / DSM 40230 / JCM 4526 / NBRC 13096 / PD 04745)</name>
    <dbReference type="NCBI Taxonomy" id="953739"/>
    <lineage>
        <taxon>Bacteria</taxon>
        <taxon>Bacillati</taxon>
        <taxon>Actinomycetota</taxon>
        <taxon>Actinomycetes</taxon>
        <taxon>Kitasatosporales</taxon>
        <taxon>Streptomycetaceae</taxon>
        <taxon>Streptomyces</taxon>
    </lineage>
</organism>
<protein>
    <recommendedName>
        <fullName evidence="3">IS5/IS1182 family transposase</fullName>
    </recommendedName>
</protein>
<reference evidence="1 2" key="1">
    <citation type="journal article" date="2011" name="BMC Genomics">
        <title>Genome-wide analysis of the role of GlnR in Streptomyces venezuelae provides new insights into global nitrogen regulation in actinomycetes.</title>
        <authorList>
            <person name="Pullan S.T."/>
            <person name="Bibb M.J."/>
            <person name="Merrick M."/>
        </authorList>
    </citation>
    <scope>NUCLEOTIDE SEQUENCE [LARGE SCALE GENOMIC DNA]</scope>
    <source>
        <strain evidence="2">ATCC 10712 / CBS 650.69 / DSM 40230 / JCM 4526 / NBRC 13096 / PD 04745</strain>
    </source>
</reference>
<dbReference type="Proteomes" id="UP000006854">
    <property type="component" value="Chromosome"/>
</dbReference>
<evidence type="ECO:0000313" key="1">
    <source>
        <dbReference type="EMBL" id="CCA60194.1"/>
    </source>
</evidence>
<evidence type="ECO:0000313" key="2">
    <source>
        <dbReference type="Proteomes" id="UP000006854"/>
    </source>
</evidence>
<evidence type="ECO:0008006" key="3">
    <source>
        <dbReference type="Google" id="ProtNLM"/>
    </source>
</evidence>
<keyword evidence="2" id="KW-1185">Reference proteome</keyword>
<name>F2RJ68_STRVP</name>
<dbReference type="KEGG" id="sve:SVEN_6908"/>
<accession>F2RJ68</accession>
<sequence>MRWERRTELHDAFVSLACCLICWRRLKKHNPGRELV</sequence>
<gene>
    <name evidence="1" type="ordered locus">SVEN_6908</name>
</gene>